<comment type="caution">
    <text evidence="2">The sequence shown here is derived from an EMBL/GenBank/DDBJ whole genome shotgun (WGS) entry which is preliminary data.</text>
</comment>
<feature type="region of interest" description="Disordered" evidence="1">
    <location>
        <begin position="55"/>
        <end position="75"/>
    </location>
</feature>
<evidence type="ECO:0000256" key="1">
    <source>
        <dbReference type="SAM" id="MobiDB-lite"/>
    </source>
</evidence>
<feature type="region of interest" description="Disordered" evidence="1">
    <location>
        <begin position="185"/>
        <end position="208"/>
    </location>
</feature>
<evidence type="ECO:0000313" key="3">
    <source>
        <dbReference type="Proteomes" id="UP000688137"/>
    </source>
</evidence>
<dbReference type="OMA" id="QGHYTAI"/>
<organism evidence="2 3">
    <name type="scientific">Paramecium primaurelia</name>
    <dbReference type="NCBI Taxonomy" id="5886"/>
    <lineage>
        <taxon>Eukaryota</taxon>
        <taxon>Sar</taxon>
        <taxon>Alveolata</taxon>
        <taxon>Ciliophora</taxon>
        <taxon>Intramacronucleata</taxon>
        <taxon>Oligohymenophorea</taxon>
        <taxon>Peniculida</taxon>
        <taxon>Parameciidae</taxon>
        <taxon>Paramecium</taxon>
    </lineage>
</organism>
<protein>
    <submittedName>
        <fullName evidence="2">Uncharacterized protein</fullName>
    </submittedName>
</protein>
<sequence>MQRENQNDNKSRSRSRSRSSKKNNQHNQTQNTINQKYQKERNCYYNDNKEYISHNSSPIRLQEEHHISDEHTKESKEEYKILDQNQKVNIAPNNQFQIQCENLDLGIRHHTSIPLPQKEVNTNTKETLDKQTSEMITINDSSQEEDQDAGSIGDKAGHLQDDDQVENYKTDLPKNELLGQKIPKIQRTKIKRSSQDTQQQQKQIKQSVESIDLNKDDNILSFFGLNHPMLQSSIEYNKKELFELVEPYEYQCGNFMINLGIQGHYTAIVTLPSLSQKKTIYYLFMMFQFELKNIYCLIPEDDQTILLVSSNIQSLYYYCISNNQQKGNYKTMFQDSNLKCKFPYIFPSLIRKFIVSLKKNDQQIRYQINYDSHATQLAIEDYYQDVPGHLITGTSHPFLKILFFKSQNNQIPSFYYKFLSTPLYEGQFSLKASLQQNGNIIVIERRFLSPFCYGIHSIKIEINRITNIILMKQVGKDYEIQSKNIQQFWDDVNLKYLQLYPSKLLYNYFVELINQDRKVSEKYKKWNQLYDYLSKSQQFKTNKQNDKSIIVNNKQFYCFSIEDIKNGNKIKYL</sequence>
<feature type="region of interest" description="Disordered" evidence="1">
    <location>
        <begin position="1"/>
        <end position="38"/>
    </location>
</feature>
<feature type="compositionally biased region" description="Low complexity" evidence="1">
    <location>
        <begin position="195"/>
        <end position="207"/>
    </location>
</feature>
<evidence type="ECO:0000313" key="2">
    <source>
        <dbReference type="EMBL" id="CAD8053771.1"/>
    </source>
</evidence>
<feature type="compositionally biased region" description="Basic and acidic residues" evidence="1">
    <location>
        <begin position="61"/>
        <end position="75"/>
    </location>
</feature>
<dbReference type="Proteomes" id="UP000688137">
    <property type="component" value="Unassembled WGS sequence"/>
</dbReference>
<feature type="compositionally biased region" description="Basic and acidic residues" evidence="1">
    <location>
        <begin position="1"/>
        <end position="11"/>
    </location>
</feature>
<feature type="region of interest" description="Disordered" evidence="1">
    <location>
        <begin position="138"/>
        <end position="163"/>
    </location>
</feature>
<name>A0A8S1KHI9_PARPR</name>
<proteinExistence type="predicted"/>
<dbReference type="AlphaFoldDB" id="A0A8S1KHI9"/>
<feature type="compositionally biased region" description="Basic residues" evidence="1">
    <location>
        <begin position="12"/>
        <end position="24"/>
    </location>
</feature>
<feature type="compositionally biased region" description="Low complexity" evidence="1">
    <location>
        <begin position="25"/>
        <end position="35"/>
    </location>
</feature>
<gene>
    <name evidence="2" type="ORF">PPRIM_AZ9-3.1.T0210048</name>
</gene>
<dbReference type="EMBL" id="CAJJDM010000019">
    <property type="protein sequence ID" value="CAD8053771.1"/>
    <property type="molecule type" value="Genomic_DNA"/>
</dbReference>
<accession>A0A8S1KHI9</accession>
<keyword evidence="3" id="KW-1185">Reference proteome</keyword>
<reference evidence="2" key="1">
    <citation type="submission" date="2021-01" db="EMBL/GenBank/DDBJ databases">
        <authorList>
            <consortium name="Genoscope - CEA"/>
            <person name="William W."/>
        </authorList>
    </citation>
    <scope>NUCLEOTIDE SEQUENCE</scope>
</reference>